<protein>
    <recommendedName>
        <fullName evidence="3">Glycosyltransferase</fullName>
    </recommendedName>
</protein>
<keyword evidence="2" id="KW-1185">Reference proteome</keyword>
<dbReference type="Gene3D" id="3.90.550.10">
    <property type="entry name" value="Spore Coat Polysaccharide Biosynthesis Protein SpsA, Chain A"/>
    <property type="match status" value="1"/>
</dbReference>
<accession>A0A1D7XFH4</accession>
<evidence type="ECO:0000313" key="2">
    <source>
        <dbReference type="Proteomes" id="UP000225358"/>
    </source>
</evidence>
<evidence type="ECO:0000313" key="1">
    <source>
        <dbReference type="EMBL" id="AOQ27321.1"/>
    </source>
</evidence>
<gene>
    <name evidence="1" type="ORF">ESCO13_00203</name>
</gene>
<sequence>MENIKIGVGVITVGVRPLKDYLVTDPHADFRVFNDPDRKGVAYARNELMHQFYEEGYDYWFIFDDDCYPIMEGWETYFVDQAVSGGWDFFGMPEYFKDKVVGSKGEVILWELAMCQFAMYSRAVVEKMGYFRPYTHGYGFEDAEWVHRLKAAGLNQGIQAIPCPLRIMAYIHPDDVFGNNPMPFANLTKEEKEAAIGINWEEYKASLEDIKNGKIRISYEEALAHVK</sequence>
<dbReference type="EMBL" id="KX552041">
    <property type="protein sequence ID" value="AOQ27321.1"/>
    <property type="molecule type" value="Genomic_DNA"/>
</dbReference>
<dbReference type="SUPFAM" id="SSF53448">
    <property type="entry name" value="Nucleotide-diphospho-sugar transferases"/>
    <property type="match status" value="1"/>
</dbReference>
<reference evidence="1" key="1">
    <citation type="submission" date="2017-02" db="EMBL/GenBank/DDBJ databases">
        <title>Complete genome sequence of two Escherichia coli phages, vB_EcoM_ ESCO5 and vB_EcoM_ESCO13, which are related to phAPEC8.</title>
        <authorList>
            <person name="Trotereau A."/>
            <person name="Gonnet M."/>
            <person name="Viardot A."/>
            <person name="Lalmanach A.-C."/>
            <person name="Guabiraba R."/>
            <person name="Chanteloup N."/>
            <person name="Schouler C."/>
        </authorList>
    </citation>
    <scope>NUCLEOTIDE SEQUENCE [LARGE SCALE GENOMIC DNA]</scope>
</reference>
<organism evidence="1 2">
    <name type="scientific">Escherichia phage ESCO13</name>
    <dbReference type="NCBI Taxonomy" id="1881104"/>
    <lineage>
        <taxon>Viruses</taxon>
        <taxon>Duplodnaviria</taxon>
        <taxon>Heunggongvirae</taxon>
        <taxon>Uroviricota</taxon>
        <taxon>Caudoviricetes</taxon>
        <taxon>Stephanstirmvirinae</taxon>
        <taxon>Phapecoctavirus</taxon>
        <taxon>Phapecoctavirus ESCO13</taxon>
    </lineage>
</organism>
<dbReference type="InterPro" id="IPR029044">
    <property type="entry name" value="Nucleotide-diphossugar_trans"/>
</dbReference>
<dbReference type="Proteomes" id="UP000225358">
    <property type="component" value="Segment"/>
</dbReference>
<name>A0A1D7XFH4_9CAUD</name>
<evidence type="ECO:0008006" key="3">
    <source>
        <dbReference type="Google" id="ProtNLM"/>
    </source>
</evidence>
<proteinExistence type="predicted"/>